<dbReference type="GO" id="GO:0005730">
    <property type="term" value="C:nucleolus"/>
    <property type="evidence" value="ECO:0007669"/>
    <property type="project" value="TreeGrafter"/>
</dbReference>
<feature type="compositionally biased region" description="Polar residues" evidence="1">
    <location>
        <begin position="111"/>
        <end position="123"/>
    </location>
</feature>
<organism evidence="2 3">
    <name type="scientific">Schizopora paradoxa</name>
    <dbReference type="NCBI Taxonomy" id="27342"/>
    <lineage>
        <taxon>Eukaryota</taxon>
        <taxon>Fungi</taxon>
        <taxon>Dikarya</taxon>
        <taxon>Basidiomycota</taxon>
        <taxon>Agaricomycotina</taxon>
        <taxon>Agaricomycetes</taxon>
        <taxon>Hymenochaetales</taxon>
        <taxon>Schizoporaceae</taxon>
        <taxon>Schizopora</taxon>
    </lineage>
</organism>
<dbReference type="InParanoid" id="A0A0H2RWB0"/>
<protein>
    <recommendedName>
        <fullName evidence="4">Protein FAF1</fullName>
    </recommendedName>
</protein>
<dbReference type="Proteomes" id="UP000053477">
    <property type="component" value="Unassembled WGS sequence"/>
</dbReference>
<name>A0A0H2RWB0_9AGAM</name>
<dbReference type="InterPro" id="IPR053030">
    <property type="entry name" value="Ribosomal_biogenesis_FAF1-like"/>
</dbReference>
<dbReference type="STRING" id="27342.A0A0H2RWB0"/>
<dbReference type="GO" id="GO:0000462">
    <property type="term" value="P:maturation of SSU-rRNA from tricistronic rRNA transcript (SSU-rRNA, 5.8S rRNA, LSU-rRNA)"/>
    <property type="evidence" value="ECO:0007669"/>
    <property type="project" value="TreeGrafter"/>
</dbReference>
<feature type="compositionally biased region" description="Basic and acidic residues" evidence="1">
    <location>
        <begin position="47"/>
        <end position="56"/>
    </location>
</feature>
<dbReference type="OrthoDB" id="5556956at2759"/>
<feature type="compositionally biased region" description="Acidic residues" evidence="1">
    <location>
        <begin position="149"/>
        <end position="160"/>
    </location>
</feature>
<feature type="region of interest" description="Disordered" evidence="1">
    <location>
        <begin position="261"/>
        <end position="318"/>
    </location>
</feature>
<reference evidence="2 3" key="1">
    <citation type="submission" date="2015-04" db="EMBL/GenBank/DDBJ databases">
        <title>Complete genome sequence of Schizopora paradoxa KUC8140, a cosmopolitan wood degrader in East Asia.</title>
        <authorList>
            <consortium name="DOE Joint Genome Institute"/>
            <person name="Min B."/>
            <person name="Park H."/>
            <person name="Jang Y."/>
            <person name="Kim J.-J."/>
            <person name="Kim K.H."/>
            <person name="Pangilinan J."/>
            <person name="Lipzen A."/>
            <person name="Riley R."/>
            <person name="Grigoriev I.V."/>
            <person name="Spatafora J.W."/>
            <person name="Choi I.-G."/>
        </authorList>
    </citation>
    <scope>NUCLEOTIDE SEQUENCE [LARGE SCALE GENOMIC DNA]</scope>
    <source>
        <strain evidence="2 3">KUC8140</strain>
    </source>
</reference>
<feature type="compositionally biased region" description="Basic residues" evidence="1">
    <location>
        <begin position="305"/>
        <end position="318"/>
    </location>
</feature>
<dbReference type="PANTHER" id="PTHR28096:SF1">
    <property type="entry name" value="PROTEIN FAF1"/>
    <property type="match status" value="1"/>
</dbReference>
<dbReference type="EMBL" id="KQ085917">
    <property type="protein sequence ID" value="KLO16335.1"/>
    <property type="molecule type" value="Genomic_DNA"/>
</dbReference>
<feature type="region of interest" description="Disordered" evidence="1">
    <location>
        <begin position="34"/>
        <end position="165"/>
    </location>
</feature>
<dbReference type="AlphaFoldDB" id="A0A0H2RWB0"/>
<accession>A0A0H2RWB0</accession>
<gene>
    <name evidence="2" type="ORF">SCHPADRAFT_217011</name>
</gene>
<evidence type="ECO:0000256" key="1">
    <source>
        <dbReference type="SAM" id="MobiDB-lite"/>
    </source>
</evidence>
<sequence length="318" mass="35193">MNLTTMTSTKQHDEAALLAILQAHGQQFAEAFGDTSFVQGSSKKRKLDPETELKPDEDTDSESDDEWEGFSNDDDSVGNSEEGEEIDNDEFSSETVVRVKQPETIVFGEPRSTNVSGRMSKQQVKAFMSSKVTKLRHDDVARNPSSVEVGDDDEEQEEEERTNLQNDALLHKLIHTQLLSARSSDASLKPAERKRVVQGRILELAAGAKLGSGEKSVKLEEQKRASKKIRLGLERKASEREAQTLEQAKNLGNYHSSIKHLFGAQSKGQPDRRKRDKGLKMGVGRFAGGVLKLSKKDFSSEAGHSRSKARKGNGKGKR</sequence>
<keyword evidence="3" id="KW-1185">Reference proteome</keyword>
<proteinExistence type="predicted"/>
<dbReference type="PANTHER" id="PTHR28096">
    <property type="entry name" value="PROTEIN FAF1"/>
    <property type="match status" value="1"/>
</dbReference>
<evidence type="ECO:0000313" key="2">
    <source>
        <dbReference type="EMBL" id="KLO16335.1"/>
    </source>
</evidence>
<evidence type="ECO:0008006" key="4">
    <source>
        <dbReference type="Google" id="ProtNLM"/>
    </source>
</evidence>
<evidence type="ECO:0000313" key="3">
    <source>
        <dbReference type="Proteomes" id="UP000053477"/>
    </source>
</evidence>
<feature type="compositionally biased region" description="Acidic residues" evidence="1">
    <location>
        <begin position="57"/>
        <end position="92"/>
    </location>
</feature>